<feature type="compositionally biased region" description="Polar residues" evidence="1">
    <location>
        <begin position="34"/>
        <end position="59"/>
    </location>
</feature>
<gene>
    <name evidence="2" type="ORF">DV20_07645</name>
</gene>
<accession>A0A066UF98</accession>
<dbReference type="STRING" id="287986.DV20_07645"/>
<evidence type="ECO:0000313" key="2">
    <source>
        <dbReference type="EMBL" id="KDN22898.1"/>
    </source>
</evidence>
<dbReference type="Proteomes" id="UP000027345">
    <property type="component" value="Unassembled WGS sequence"/>
</dbReference>
<feature type="compositionally biased region" description="Polar residues" evidence="1">
    <location>
        <begin position="14"/>
        <end position="25"/>
    </location>
</feature>
<sequence>MMAGAIDVIAVYSPSPTQNTTSRPPTSGPIKVDSGTTATAVAPDQTSSCGFRPNRSASAPSGYCRAMNNAVPTERARKTASAPACRFFTANDVSALKNV</sequence>
<organism evidence="2 3">
    <name type="scientific">Amycolatopsis rifamycinica</name>
    <dbReference type="NCBI Taxonomy" id="287986"/>
    <lineage>
        <taxon>Bacteria</taxon>
        <taxon>Bacillati</taxon>
        <taxon>Actinomycetota</taxon>
        <taxon>Actinomycetes</taxon>
        <taxon>Pseudonocardiales</taxon>
        <taxon>Pseudonocardiaceae</taxon>
        <taxon>Amycolatopsis</taxon>
    </lineage>
</organism>
<dbReference type="AlphaFoldDB" id="A0A066UF98"/>
<dbReference type="EMBL" id="JMQI01000014">
    <property type="protein sequence ID" value="KDN22898.1"/>
    <property type="molecule type" value="Genomic_DNA"/>
</dbReference>
<comment type="caution">
    <text evidence="2">The sequence shown here is derived from an EMBL/GenBank/DDBJ whole genome shotgun (WGS) entry which is preliminary data.</text>
</comment>
<keyword evidence="3" id="KW-1185">Reference proteome</keyword>
<reference evidence="2 3" key="1">
    <citation type="submission" date="2014-05" db="EMBL/GenBank/DDBJ databases">
        <title>Draft genome sequence of Amycolatopsis rifamycinica DSM 46095.</title>
        <authorList>
            <person name="Lal R."/>
            <person name="Saxena A."/>
            <person name="Kumari R."/>
            <person name="Mukherjee U."/>
            <person name="Singh P."/>
            <person name="Sangwan N."/>
            <person name="Mahato N.K."/>
        </authorList>
    </citation>
    <scope>NUCLEOTIDE SEQUENCE [LARGE SCALE GENOMIC DNA]</scope>
    <source>
        <strain evidence="2 3">DSM 46095</strain>
    </source>
</reference>
<name>A0A066UF98_9PSEU</name>
<evidence type="ECO:0000256" key="1">
    <source>
        <dbReference type="SAM" id="MobiDB-lite"/>
    </source>
</evidence>
<evidence type="ECO:0000313" key="3">
    <source>
        <dbReference type="Proteomes" id="UP000027345"/>
    </source>
</evidence>
<proteinExistence type="predicted"/>
<feature type="region of interest" description="Disordered" evidence="1">
    <location>
        <begin position="12"/>
        <end position="60"/>
    </location>
</feature>
<protein>
    <submittedName>
        <fullName evidence="2">Uncharacterized protein</fullName>
    </submittedName>
</protein>